<dbReference type="InterPro" id="IPR045864">
    <property type="entry name" value="aa-tRNA-synth_II/BPL/LPL"/>
</dbReference>
<dbReference type="Pfam" id="PF13393">
    <property type="entry name" value="tRNA-synt_His"/>
    <property type="match status" value="1"/>
</dbReference>
<keyword evidence="2" id="KW-0436">Ligase</keyword>
<evidence type="ECO:0000313" key="2">
    <source>
        <dbReference type="EMBL" id="ACY45775.1"/>
    </source>
</evidence>
<feature type="domain" description="Class II Histidinyl-tRNA synthetase (HisRS)-like catalytic core" evidence="1">
    <location>
        <begin position="5"/>
        <end position="151"/>
    </location>
</feature>
<reference evidence="2" key="1">
    <citation type="journal article" date="2010" name="Nature">
        <title>Arthropod relationships revealed by phylogenomic analysis of nuclear protein-coding sequences.</title>
        <authorList>
            <person name="Regier J.C."/>
            <person name="Shultz J.W."/>
            <person name="Zwick A."/>
            <person name="Hussey A."/>
            <person name="Ball B."/>
            <person name="Wetzer R."/>
            <person name="Martin J.W."/>
            <person name="Cunningham C.W."/>
        </authorList>
    </citation>
    <scope>NUCLEOTIDE SEQUENCE</scope>
</reference>
<organism evidence="2">
    <name type="scientific">Ischnura verticalis</name>
    <name type="common">Eastern forktail damselfly</name>
    <dbReference type="NCBI Taxonomy" id="88053"/>
    <lineage>
        <taxon>Eukaryota</taxon>
        <taxon>Metazoa</taxon>
        <taxon>Ecdysozoa</taxon>
        <taxon>Arthropoda</taxon>
        <taxon>Hexapoda</taxon>
        <taxon>Insecta</taxon>
        <taxon>Pterygota</taxon>
        <taxon>Palaeoptera</taxon>
        <taxon>Odonata</taxon>
        <taxon>Zygoptera</taxon>
        <taxon>Coenagrionidae</taxon>
        <taxon>Ischnura</taxon>
    </lineage>
</organism>
<dbReference type="GO" id="GO:0032543">
    <property type="term" value="P:mitochondrial translation"/>
    <property type="evidence" value="ECO:0007669"/>
    <property type="project" value="TreeGrafter"/>
</dbReference>
<dbReference type="AlphaFoldDB" id="D0USQ9"/>
<dbReference type="GO" id="GO:0005829">
    <property type="term" value="C:cytosol"/>
    <property type="evidence" value="ECO:0007669"/>
    <property type="project" value="TreeGrafter"/>
</dbReference>
<dbReference type="PANTHER" id="PTHR11476">
    <property type="entry name" value="HISTIDYL-TRNA SYNTHETASE"/>
    <property type="match status" value="1"/>
</dbReference>
<proteinExistence type="evidence at transcript level"/>
<dbReference type="EMBL" id="GQ888202">
    <property type="protein sequence ID" value="ACY45775.1"/>
    <property type="molecule type" value="mRNA"/>
</dbReference>
<feature type="non-terminal residue" evidence="2">
    <location>
        <position position="1"/>
    </location>
</feature>
<dbReference type="GO" id="GO:0006427">
    <property type="term" value="P:histidyl-tRNA aminoacylation"/>
    <property type="evidence" value="ECO:0007669"/>
    <property type="project" value="TreeGrafter"/>
</dbReference>
<protein>
    <submittedName>
        <fullName evidence="2">His-tRNA synthetase</fullName>
    </submittedName>
</protein>
<dbReference type="GO" id="GO:0003723">
    <property type="term" value="F:RNA binding"/>
    <property type="evidence" value="ECO:0007669"/>
    <property type="project" value="TreeGrafter"/>
</dbReference>
<dbReference type="Gene3D" id="3.30.930.10">
    <property type="entry name" value="Bira Bifunctional Protein, Domain 2"/>
    <property type="match status" value="1"/>
</dbReference>
<dbReference type="GO" id="GO:0005739">
    <property type="term" value="C:mitochondrion"/>
    <property type="evidence" value="ECO:0007669"/>
    <property type="project" value="TreeGrafter"/>
</dbReference>
<sequence length="152" mass="16815">GEYGSMVADAEILSAMADVLRQLRGAVGSFRIRLNHRGLLDAVMEYCGVPAESFRPICSAIDKLDKMPWSEVKNEMCESKGLRPEVADKIHSFVVMSGSPLELLEKLEMNSELCSIPTAKNSLSELRTLFSYLQTMDVLSDILFDLALARGL</sequence>
<dbReference type="InterPro" id="IPR041715">
    <property type="entry name" value="HisRS-like_core"/>
</dbReference>
<dbReference type="SUPFAM" id="SSF55681">
    <property type="entry name" value="Class II aaRS and biotin synthetases"/>
    <property type="match status" value="1"/>
</dbReference>
<evidence type="ECO:0000259" key="1">
    <source>
        <dbReference type="Pfam" id="PF13393"/>
    </source>
</evidence>
<accession>D0USQ9</accession>
<dbReference type="PANTHER" id="PTHR11476:SF7">
    <property type="entry name" value="HISTIDINE--TRNA LIGASE"/>
    <property type="match status" value="1"/>
</dbReference>
<dbReference type="GO" id="GO:0004821">
    <property type="term" value="F:histidine-tRNA ligase activity"/>
    <property type="evidence" value="ECO:0007669"/>
    <property type="project" value="TreeGrafter"/>
</dbReference>
<name>D0USQ9_ISCVE</name>
<keyword evidence="2" id="KW-0030">Aminoacyl-tRNA synthetase</keyword>
<feature type="non-terminal residue" evidence="2">
    <location>
        <position position="152"/>
    </location>
</feature>